<comment type="subcellular location">
    <subcellularLocation>
        <location evidence="1">Membrane</location>
        <topology evidence="1">Single-pass membrane protein</topology>
    </subcellularLocation>
</comment>
<protein>
    <submittedName>
        <fullName evidence="7">Metalloprotease</fullName>
    </submittedName>
</protein>
<evidence type="ECO:0000256" key="5">
    <source>
        <dbReference type="SAM" id="MobiDB-lite"/>
    </source>
</evidence>
<dbReference type="GO" id="GO:0008237">
    <property type="term" value="F:metallopeptidase activity"/>
    <property type="evidence" value="ECO:0007669"/>
    <property type="project" value="UniProtKB-KW"/>
</dbReference>
<evidence type="ECO:0000256" key="2">
    <source>
        <dbReference type="ARBA" id="ARBA00022692"/>
    </source>
</evidence>
<name>A0ABS4Z9Y7_9ACTN</name>
<keyword evidence="7" id="KW-0378">Hydrolase</keyword>
<evidence type="ECO:0000313" key="7">
    <source>
        <dbReference type="EMBL" id="MBP2417866.1"/>
    </source>
</evidence>
<comment type="caution">
    <text evidence="7">The sequence shown here is derived from an EMBL/GenBank/DDBJ whole genome shotgun (WGS) entry which is preliminary data.</text>
</comment>
<sequence length="364" mass="38805">MSQRPWGPPPPGNAPRGVPAGQNPYGYNPYGPPQQGWGGPSPYGRPGLQPTGQGPRRPAPRRRSPIRTLLMTGVVLGLLMVGALAVSNLAGGGATETAYQNDSYQVPPPDTSPPALPQPETYDEAEQLLVANPFYDQTAPDPVRCEADPIDVGSASDRELEEHFDGLMECLVRVWQPPVEGAGFQIVRPTVTVYGQEVTTRCGKSGVNAFYCGADQQVYYSNLLDDAVPVVASDKWGADVVMAHEFGHALQARTAILISSQALGQQAGDEATELAFSRRLEVQADCLSGMFMRSVSGSLRIEQSDVRGILDVYKAVGDDTVSGDSSIVGNHGLARSREYWGQTGLASGDVGTCNTYTAKANLVR</sequence>
<keyword evidence="8" id="KW-1185">Reference proteome</keyword>
<reference evidence="7 8" key="1">
    <citation type="submission" date="2021-03" db="EMBL/GenBank/DDBJ databases">
        <title>Sequencing the genomes of 1000 actinobacteria strains.</title>
        <authorList>
            <person name="Klenk H.-P."/>
        </authorList>
    </citation>
    <scope>NUCLEOTIDE SEQUENCE [LARGE SCALE GENOMIC DNA]</scope>
    <source>
        <strain evidence="7 8">DSM 12936</strain>
    </source>
</reference>
<organism evidence="7 8">
    <name type="scientific">Microlunatus capsulatus</name>
    <dbReference type="NCBI Taxonomy" id="99117"/>
    <lineage>
        <taxon>Bacteria</taxon>
        <taxon>Bacillati</taxon>
        <taxon>Actinomycetota</taxon>
        <taxon>Actinomycetes</taxon>
        <taxon>Propionibacteriales</taxon>
        <taxon>Propionibacteriaceae</taxon>
        <taxon>Microlunatus</taxon>
    </lineage>
</organism>
<dbReference type="PANTHER" id="PTHR30168:SF0">
    <property type="entry name" value="INNER MEMBRANE PROTEIN"/>
    <property type="match status" value="1"/>
</dbReference>
<dbReference type="RefSeq" id="WP_210056895.1">
    <property type="nucleotide sequence ID" value="NZ_BAAAMH010000010.1"/>
</dbReference>
<proteinExistence type="predicted"/>
<dbReference type="Proteomes" id="UP000758168">
    <property type="component" value="Unassembled WGS sequence"/>
</dbReference>
<keyword evidence="2 6" id="KW-0812">Transmembrane</keyword>
<evidence type="ECO:0000256" key="3">
    <source>
        <dbReference type="ARBA" id="ARBA00022989"/>
    </source>
</evidence>
<feature type="transmembrane region" description="Helical" evidence="6">
    <location>
        <begin position="66"/>
        <end position="86"/>
    </location>
</feature>
<feature type="region of interest" description="Disordered" evidence="5">
    <location>
        <begin position="1"/>
        <end position="65"/>
    </location>
</feature>
<evidence type="ECO:0000256" key="4">
    <source>
        <dbReference type="ARBA" id="ARBA00023136"/>
    </source>
</evidence>
<dbReference type="PANTHER" id="PTHR30168">
    <property type="entry name" value="PUTATIVE MEMBRANE PROTEIN YPFJ"/>
    <property type="match status" value="1"/>
</dbReference>
<feature type="compositionally biased region" description="Low complexity" evidence="5">
    <location>
        <begin position="14"/>
        <end position="35"/>
    </location>
</feature>
<dbReference type="EMBL" id="JAGIOB010000001">
    <property type="protein sequence ID" value="MBP2417866.1"/>
    <property type="molecule type" value="Genomic_DNA"/>
</dbReference>
<accession>A0ABS4Z9Y7</accession>
<keyword evidence="7" id="KW-0482">Metalloprotease</keyword>
<keyword evidence="4 6" id="KW-0472">Membrane</keyword>
<evidence type="ECO:0000313" key="8">
    <source>
        <dbReference type="Proteomes" id="UP000758168"/>
    </source>
</evidence>
<dbReference type="InterPro" id="IPR007343">
    <property type="entry name" value="Uncharacterised_pept_Zn_put"/>
</dbReference>
<keyword evidence="7" id="KW-0645">Protease</keyword>
<gene>
    <name evidence="7" type="ORF">JOF54_002788</name>
</gene>
<feature type="compositionally biased region" description="Pro residues" evidence="5">
    <location>
        <begin position="1"/>
        <end position="13"/>
    </location>
</feature>
<keyword evidence="3 6" id="KW-1133">Transmembrane helix</keyword>
<evidence type="ECO:0000256" key="1">
    <source>
        <dbReference type="ARBA" id="ARBA00004167"/>
    </source>
</evidence>
<evidence type="ECO:0000256" key="6">
    <source>
        <dbReference type="SAM" id="Phobius"/>
    </source>
</evidence>
<dbReference type="Pfam" id="PF04228">
    <property type="entry name" value="Zn_peptidase"/>
    <property type="match status" value="1"/>
</dbReference>